<gene>
    <name evidence="1" type="ORF">OPKNFCMD_5277</name>
</gene>
<protein>
    <submittedName>
        <fullName evidence="1">Uncharacterized protein</fullName>
    </submittedName>
</protein>
<sequence>MQGINLDEPADLTIWCSAPMRVKATEPISFNSLRAALTIAAKVLREPSLSPWIITAGGMILTPMWLADYAAEMP</sequence>
<evidence type="ECO:0000313" key="2">
    <source>
        <dbReference type="Proteomes" id="UP001055167"/>
    </source>
</evidence>
<reference evidence="1" key="2">
    <citation type="submission" date="2021-08" db="EMBL/GenBank/DDBJ databases">
        <authorList>
            <person name="Tani A."/>
            <person name="Ola A."/>
            <person name="Ogura Y."/>
            <person name="Katsura K."/>
            <person name="Hayashi T."/>
        </authorList>
    </citation>
    <scope>NUCLEOTIDE SEQUENCE</scope>
    <source>
        <strain evidence="1">KCTC 52305</strain>
    </source>
</reference>
<evidence type="ECO:0000313" key="1">
    <source>
        <dbReference type="EMBL" id="GJD52511.1"/>
    </source>
</evidence>
<organism evidence="1 2">
    <name type="scientific">Methylobacterium crusticola</name>
    <dbReference type="NCBI Taxonomy" id="1697972"/>
    <lineage>
        <taxon>Bacteria</taxon>
        <taxon>Pseudomonadati</taxon>
        <taxon>Pseudomonadota</taxon>
        <taxon>Alphaproteobacteria</taxon>
        <taxon>Hyphomicrobiales</taxon>
        <taxon>Methylobacteriaceae</taxon>
        <taxon>Methylobacterium</taxon>
    </lineage>
</organism>
<accession>A0ABQ4R5C0</accession>
<keyword evidence="2" id="KW-1185">Reference proteome</keyword>
<dbReference type="Proteomes" id="UP001055167">
    <property type="component" value="Unassembled WGS sequence"/>
</dbReference>
<comment type="caution">
    <text evidence="1">The sequence shown here is derived from an EMBL/GenBank/DDBJ whole genome shotgun (WGS) entry which is preliminary data.</text>
</comment>
<proteinExistence type="predicted"/>
<reference evidence="1" key="1">
    <citation type="journal article" date="2021" name="Front. Microbiol.">
        <title>Comprehensive Comparative Genomics and Phenotyping of Methylobacterium Species.</title>
        <authorList>
            <person name="Alessa O."/>
            <person name="Ogura Y."/>
            <person name="Fujitani Y."/>
            <person name="Takami H."/>
            <person name="Hayashi T."/>
            <person name="Sahin N."/>
            <person name="Tani A."/>
        </authorList>
    </citation>
    <scope>NUCLEOTIDE SEQUENCE</scope>
    <source>
        <strain evidence="1">KCTC 52305</strain>
    </source>
</reference>
<dbReference type="EMBL" id="BPQH01000019">
    <property type="protein sequence ID" value="GJD52511.1"/>
    <property type="molecule type" value="Genomic_DNA"/>
</dbReference>
<dbReference type="RefSeq" id="WP_128565907.1">
    <property type="nucleotide sequence ID" value="NZ_BPQH01000019.1"/>
</dbReference>
<name>A0ABQ4R5C0_9HYPH</name>